<dbReference type="PANTHER" id="PTHR10145">
    <property type="entry name" value="TRANSCRIPTION ELONGATION FACTOR SPT6"/>
    <property type="match status" value="1"/>
</dbReference>
<keyword evidence="5" id="KW-0862">Zinc</keyword>
<dbReference type="InterPro" id="IPR035019">
    <property type="entry name" value="Spt6_SH2_N"/>
</dbReference>
<name>A0AAU9JTW0_9CILI</name>
<evidence type="ECO:0000256" key="6">
    <source>
        <dbReference type="SAM" id="MobiDB-lite"/>
    </source>
</evidence>
<dbReference type="InterPro" id="IPR010994">
    <property type="entry name" value="RuvA_2-like"/>
</dbReference>
<dbReference type="InterPro" id="IPR023319">
    <property type="entry name" value="Tex-like_HTH_dom_sf"/>
</dbReference>
<dbReference type="Gene3D" id="1.10.10.2740">
    <property type="entry name" value="Spt6, Death-like domain"/>
    <property type="match status" value="1"/>
</dbReference>
<dbReference type="InterPro" id="IPR035420">
    <property type="entry name" value="Spt6_SH2"/>
</dbReference>
<feature type="compositionally biased region" description="Basic and acidic residues" evidence="6">
    <location>
        <begin position="1524"/>
        <end position="1533"/>
    </location>
</feature>
<dbReference type="Pfam" id="PF14633">
    <property type="entry name" value="SH2_2"/>
    <property type="match status" value="1"/>
</dbReference>
<evidence type="ECO:0000313" key="9">
    <source>
        <dbReference type="EMBL" id="CAG9331202.1"/>
    </source>
</evidence>
<dbReference type="InterPro" id="IPR037027">
    <property type="entry name" value="YqgF/RNaseH-like_dom_sf"/>
</dbReference>
<dbReference type="InterPro" id="IPR035018">
    <property type="entry name" value="Spt6_SH2_C"/>
</dbReference>
<dbReference type="GO" id="GO:0140673">
    <property type="term" value="P:transcription elongation-coupled chromatin remodeling"/>
    <property type="evidence" value="ECO:0007669"/>
    <property type="project" value="InterPro"/>
</dbReference>
<dbReference type="InterPro" id="IPR042066">
    <property type="entry name" value="Spt6_death-like"/>
</dbReference>
<keyword evidence="5" id="KW-0479">Metal-binding</keyword>
<proteinExistence type="inferred from homology"/>
<dbReference type="PANTHER" id="PTHR10145:SF6">
    <property type="entry name" value="TRANSCRIPTION ELONGATION FACTOR SPT6"/>
    <property type="match status" value="1"/>
</dbReference>
<feature type="compositionally biased region" description="Acidic residues" evidence="6">
    <location>
        <begin position="114"/>
        <end position="124"/>
    </location>
</feature>
<comment type="caution">
    <text evidence="9">The sequence shown here is derived from an EMBL/GenBank/DDBJ whole genome shotgun (WGS) entry which is preliminary data.</text>
</comment>
<gene>
    <name evidence="9" type="ORF">BSTOLATCC_MIC53278</name>
</gene>
<dbReference type="Gene3D" id="3.30.505.10">
    <property type="entry name" value="SH2 domain"/>
    <property type="match status" value="2"/>
</dbReference>
<feature type="region of interest" description="Disordered" evidence="6">
    <location>
        <begin position="1"/>
        <end position="92"/>
    </location>
</feature>
<dbReference type="InterPro" id="IPR028083">
    <property type="entry name" value="Spt6_acidic_N_dom"/>
</dbReference>
<dbReference type="GO" id="GO:0003677">
    <property type="term" value="F:DNA binding"/>
    <property type="evidence" value="ECO:0007669"/>
    <property type="project" value="InterPro"/>
</dbReference>
<dbReference type="Proteomes" id="UP001162131">
    <property type="component" value="Unassembled WGS sequence"/>
</dbReference>
<dbReference type="SMART" id="SM00343">
    <property type="entry name" value="ZnF_C2HC"/>
    <property type="match status" value="2"/>
</dbReference>
<dbReference type="Pfam" id="PF14635">
    <property type="entry name" value="HHH_7"/>
    <property type="match status" value="1"/>
</dbReference>
<evidence type="ECO:0000256" key="2">
    <source>
        <dbReference type="ARBA" id="ARBA00009253"/>
    </source>
</evidence>
<dbReference type="Pfam" id="PF14632">
    <property type="entry name" value="SPT6_acidic"/>
    <property type="match status" value="1"/>
</dbReference>
<dbReference type="Gene3D" id="1.10.10.650">
    <property type="entry name" value="RuvA domain 2-like"/>
    <property type="match status" value="1"/>
</dbReference>
<dbReference type="Pfam" id="PF17674">
    <property type="entry name" value="HHH_9"/>
    <property type="match status" value="1"/>
</dbReference>
<dbReference type="InterPro" id="IPR041692">
    <property type="entry name" value="HHH_9"/>
</dbReference>
<evidence type="ECO:0008006" key="11">
    <source>
        <dbReference type="Google" id="ProtNLM"/>
    </source>
</evidence>
<dbReference type="Gene3D" id="1.10.150.850">
    <property type="entry name" value="Spt6, helix-hairpin-helix domain"/>
    <property type="match status" value="1"/>
</dbReference>
<dbReference type="GO" id="GO:0042393">
    <property type="term" value="F:histone binding"/>
    <property type="evidence" value="ECO:0007669"/>
    <property type="project" value="TreeGrafter"/>
</dbReference>
<dbReference type="Gene3D" id="1.10.3500.10">
    <property type="entry name" value="Tex N-terminal region-like"/>
    <property type="match status" value="1"/>
</dbReference>
<feature type="region of interest" description="Disordered" evidence="6">
    <location>
        <begin position="108"/>
        <end position="154"/>
    </location>
</feature>
<feature type="compositionally biased region" description="Basic and acidic residues" evidence="6">
    <location>
        <begin position="125"/>
        <end position="134"/>
    </location>
</feature>
<dbReference type="SUPFAM" id="SSF47781">
    <property type="entry name" value="RuvA domain 2-like"/>
    <property type="match status" value="1"/>
</dbReference>
<evidence type="ECO:0000256" key="5">
    <source>
        <dbReference type="PROSITE-ProRule" id="PRU00047"/>
    </source>
</evidence>
<accession>A0AAU9JTW0</accession>
<evidence type="ECO:0000256" key="3">
    <source>
        <dbReference type="ARBA" id="ARBA00023163"/>
    </source>
</evidence>
<keyword evidence="4" id="KW-0539">Nucleus</keyword>
<evidence type="ECO:0000313" key="10">
    <source>
        <dbReference type="Proteomes" id="UP001162131"/>
    </source>
</evidence>
<keyword evidence="3" id="KW-0804">Transcription</keyword>
<dbReference type="GO" id="GO:0008270">
    <property type="term" value="F:zinc ion binding"/>
    <property type="evidence" value="ECO:0007669"/>
    <property type="project" value="UniProtKB-KW"/>
</dbReference>
<dbReference type="InterPro" id="IPR001878">
    <property type="entry name" value="Znf_CCHC"/>
</dbReference>
<organism evidence="9 10">
    <name type="scientific">Blepharisma stoltei</name>
    <dbReference type="NCBI Taxonomy" id="1481888"/>
    <lineage>
        <taxon>Eukaryota</taxon>
        <taxon>Sar</taxon>
        <taxon>Alveolata</taxon>
        <taxon>Ciliophora</taxon>
        <taxon>Postciliodesmatophora</taxon>
        <taxon>Heterotrichea</taxon>
        <taxon>Heterotrichida</taxon>
        <taxon>Blepharismidae</taxon>
        <taxon>Blepharisma</taxon>
    </lineage>
</organism>
<dbReference type="SUPFAM" id="SSF57756">
    <property type="entry name" value="Retrovirus zinc finger-like domains"/>
    <property type="match status" value="1"/>
</dbReference>
<feature type="compositionally biased region" description="Acidic residues" evidence="6">
    <location>
        <begin position="135"/>
        <end position="144"/>
    </location>
</feature>
<dbReference type="InterPro" id="IPR036860">
    <property type="entry name" value="SH2_dom_sf"/>
</dbReference>
<evidence type="ECO:0000256" key="1">
    <source>
        <dbReference type="ARBA" id="ARBA00004123"/>
    </source>
</evidence>
<feature type="domain" description="CCHC-type" evidence="8">
    <location>
        <begin position="1460"/>
        <end position="1475"/>
    </location>
</feature>
<feature type="compositionally biased region" description="Acidic residues" evidence="6">
    <location>
        <begin position="1513"/>
        <end position="1523"/>
    </location>
</feature>
<feature type="region of interest" description="Disordered" evidence="6">
    <location>
        <begin position="1388"/>
        <end position="1459"/>
    </location>
</feature>
<feature type="compositionally biased region" description="Basic and acidic residues" evidence="6">
    <location>
        <begin position="1412"/>
        <end position="1447"/>
    </location>
</feature>
<sequence length="1539" mass="179360">MPKIGEKRDREEDLSSSEEEEQELGFQDAYEQDGFVVPDDQVEEEPESPEGSSNEGKIKKKPKKVRSRLKKKDNEDIELIESNLGVSSAPIHARTADELEDKLFSKKAFKIEPEVEEEEEEELSEPYRRQKMSEGESENSESSEESNAQELEERPRKNYNMDQIHVAANIFGVDPELIPQLSETRSEVFEPAECKERFATKEDENVRDTDIPERLQYRLARREVTDEAELNLETEWLLQKYLVTKPGIPEDSLRLKISLFINFFRIEKYEVPFIAKYRMHKLHPEIENKSDLWNLYNWDGEWGFIYSNKQHLNEILNEAAYNAVKLDEGEEIPKGSKILYTITKPGEIPEQVKFLLEYTSPNDYRIEIEDLKRFINVYVYEYNEIMNKNKQLIMDARKNRLPQFIEKASITPLQLAENLHNKEIIHKSTMIHLTPQDIAFDLLCDAYPEEIKVMEGSSFLLAKEISSLPWVRQAIFEEYIKVTKVITFPTQKGNTVIDIFHQLYHVKHLEKGKAINEISPELWADIWKAEQAGLIHVQFRQPWKSADTDGIISYASAFYLSEAEESNDTEKQWNDFRMQVLQKAISEIYDGFEKDLRVELTIKSEEFIIKQCQNAYSEIINRGPYKSDDNDRSLPKVFAITTDPNVEMFGQSSLVVLDSNGEVIEAHNFMTLTIRNSPDFDRGRFEEKKTRQFSLSENDKAIYEREKKTIERLLLDHNPHFIIIGANCLHSTKIRKNINGFANRLTRGQYKKNNFDYKIDEKKLLQSPPQIFMSDIAVAKLFASSQRGKRMFPDYDYFIKQAISLGRYFQFPLIETLGLWSDVNEQLTTLLSLHPHQKLIHSKRLEQALEITATDVAADYGADLNEMIQHPHLRYPLQFIPGLGPIKAHYLIDNIYKKLHGRLTMRVTLMTKKILSPKVYENCAGFICIPISENETDPLDSTRIHPEFYDLSKKVAESALEVKSEKNDETVIYRIIEKPKLMDDLDLQSYAKEYSERSQGKENIIEVLEFIVAELRNPFKQPNRKFEPPTYEQLMYWCSGETKQTLSEGSIVQVTVMDADENKGLINAKLESGILGIIDRKNIIDNENPNAIDFSQFKRGMNLTACVLKSREKIDMKDMEEIVFKVELSLREGDFQRYREGIKRNLDEAFVIKKEEWNERAELNEDQYRKGQKYVPRVVNHPKFKNIGYKTACEILQHIGDYVFRPSSRGLDHLTCTWKFYDMVFAHLDIVEEGKPATNMLGTRFKIGDEVYESLQEIIDRYVVPCDKLTKEAISHNKFRDSLSAGIKFLETQLRNEKRSSPTAIPYCFTISPSYPQFLILIYIPKDKIITEYIKVKPKGLFFHDSYHPSITFLISWFKRHYQSSSYQSQLKRSKPPEIDSRNHLAVPGKAERPMTPIHRMDNDYMPSTPKRTPEYEKSDWKSQPEIIKDEPDRREKRFERGRDRGGRRGKGERREQRTCHKCGGEGHIARDCPKTSGEKCFNCGGEGHFARDCPEQKMKRDEETAGGHPEWEDQWGAEETAMDIEKPRKVQEETDPWG</sequence>
<dbReference type="Gene3D" id="3.30.420.140">
    <property type="entry name" value="YqgF/RNase H-like domain"/>
    <property type="match status" value="1"/>
</dbReference>
<dbReference type="InterPro" id="IPR017072">
    <property type="entry name" value="TF_Spt6"/>
</dbReference>
<dbReference type="GO" id="GO:0008023">
    <property type="term" value="C:transcription elongation factor complex"/>
    <property type="evidence" value="ECO:0007669"/>
    <property type="project" value="TreeGrafter"/>
</dbReference>
<keyword evidence="5" id="KW-0863">Zinc-finger</keyword>
<dbReference type="SUPFAM" id="SSF55550">
    <property type="entry name" value="SH2 domain"/>
    <property type="match status" value="1"/>
</dbReference>
<reference evidence="9" key="1">
    <citation type="submission" date="2021-09" db="EMBL/GenBank/DDBJ databases">
        <authorList>
            <consortium name="AG Swart"/>
            <person name="Singh M."/>
            <person name="Singh A."/>
            <person name="Seah K."/>
            <person name="Emmerich C."/>
        </authorList>
    </citation>
    <scope>NUCLEOTIDE SEQUENCE</scope>
    <source>
        <strain evidence="9">ATCC30299</strain>
    </source>
</reference>
<dbReference type="PROSITE" id="PS50158">
    <property type="entry name" value="ZF_CCHC"/>
    <property type="match status" value="2"/>
</dbReference>
<feature type="compositionally biased region" description="Basic residues" evidence="6">
    <location>
        <begin position="58"/>
        <end position="71"/>
    </location>
</feature>
<dbReference type="GO" id="GO:0031491">
    <property type="term" value="F:nucleosome binding"/>
    <property type="evidence" value="ECO:0007669"/>
    <property type="project" value="TreeGrafter"/>
</dbReference>
<dbReference type="CDD" id="cd09918">
    <property type="entry name" value="SH2_Nterm_SPT6_like"/>
    <property type="match status" value="1"/>
</dbReference>
<evidence type="ECO:0000256" key="4">
    <source>
        <dbReference type="ARBA" id="ARBA00023242"/>
    </source>
</evidence>
<evidence type="ECO:0000259" key="7">
    <source>
        <dbReference type="PROSITE" id="PS50126"/>
    </source>
</evidence>
<dbReference type="InterPro" id="IPR012337">
    <property type="entry name" value="RNaseH-like_sf"/>
</dbReference>
<feature type="compositionally biased region" description="Acidic residues" evidence="6">
    <location>
        <begin position="14"/>
        <end position="23"/>
    </location>
</feature>
<dbReference type="InterPro" id="IPR036875">
    <property type="entry name" value="Znf_CCHC_sf"/>
</dbReference>
<dbReference type="SUPFAM" id="SSF158832">
    <property type="entry name" value="Tex N-terminal region-like"/>
    <property type="match status" value="1"/>
</dbReference>
<dbReference type="CDD" id="cd09928">
    <property type="entry name" value="SH2_Cterm_SPT6_like"/>
    <property type="match status" value="1"/>
</dbReference>
<feature type="region of interest" description="Disordered" evidence="6">
    <location>
        <begin position="1495"/>
        <end position="1539"/>
    </location>
</feature>
<protein>
    <recommendedName>
        <fullName evidence="11">Transcription elongation factor spt6</fullName>
    </recommendedName>
</protein>
<feature type="domain" description="CCHC-type" evidence="8">
    <location>
        <begin position="1480"/>
        <end position="1496"/>
    </location>
</feature>
<dbReference type="GO" id="GO:0034728">
    <property type="term" value="P:nucleosome organization"/>
    <property type="evidence" value="ECO:0007669"/>
    <property type="project" value="TreeGrafter"/>
</dbReference>
<dbReference type="InterPro" id="IPR032706">
    <property type="entry name" value="Spt6_HHH"/>
</dbReference>
<dbReference type="SUPFAM" id="SSF53098">
    <property type="entry name" value="Ribonuclease H-like"/>
    <property type="match status" value="1"/>
</dbReference>
<dbReference type="EMBL" id="CAJZBQ010000053">
    <property type="protein sequence ID" value="CAG9331202.1"/>
    <property type="molecule type" value="Genomic_DNA"/>
</dbReference>
<feature type="compositionally biased region" description="Basic and acidic residues" evidence="6">
    <location>
        <begin position="1495"/>
        <end position="1512"/>
    </location>
</feature>
<comment type="subcellular location">
    <subcellularLocation>
        <location evidence="1">Nucleus</location>
    </subcellularLocation>
</comment>
<feature type="compositionally biased region" description="Basic and acidic residues" evidence="6">
    <location>
        <begin position="1"/>
        <end position="13"/>
    </location>
</feature>
<keyword evidence="10" id="KW-1185">Reference proteome</keyword>
<feature type="domain" description="S1 motif" evidence="7">
    <location>
        <begin position="1049"/>
        <end position="1131"/>
    </location>
</feature>
<evidence type="ECO:0000259" key="8">
    <source>
        <dbReference type="PROSITE" id="PS50158"/>
    </source>
</evidence>
<dbReference type="Pfam" id="PF14641">
    <property type="entry name" value="HTH_44"/>
    <property type="match status" value="1"/>
</dbReference>
<dbReference type="PROSITE" id="PS50126">
    <property type="entry name" value="S1"/>
    <property type="match status" value="1"/>
</dbReference>
<comment type="similarity">
    <text evidence="2">Belongs to the SPT6 family.</text>
</comment>
<dbReference type="Gene3D" id="4.10.60.10">
    <property type="entry name" value="Zinc finger, CCHC-type"/>
    <property type="match status" value="2"/>
</dbReference>
<dbReference type="InterPro" id="IPR003029">
    <property type="entry name" value="S1_domain"/>
</dbReference>
<dbReference type="InterPro" id="IPR023323">
    <property type="entry name" value="Tex-like_dom_sf"/>
</dbReference>
<dbReference type="Pfam" id="PF00098">
    <property type="entry name" value="zf-CCHC"/>
    <property type="match status" value="2"/>
</dbReference>
<dbReference type="InterPro" id="IPR028088">
    <property type="entry name" value="Spt6_HTH_DNA-bd_dom"/>
</dbReference>